<dbReference type="AlphaFoldDB" id="A0A2T3ACP5"/>
<gene>
    <name evidence="2" type="ORF">BD289DRAFT_199266</name>
</gene>
<protein>
    <submittedName>
        <fullName evidence="2">Uncharacterized protein</fullName>
    </submittedName>
</protein>
<evidence type="ECO:0000256" key="1">
    <source>
        <dbReference type="SAM" id="Phobius"/>
    </source>
</evidence>
<reference evidence="2 3" key="1">
    <citation type="journal article" date="2018" name="Mycol. Prog.">
        <title>Coniella lustricola, a new species from submerged detritus.</title>
        <authorList>
            <person name="Raudabaugh D.B."/>
            <person name="Iturriaga T."/>
            <person name="Carver A."/>
            <person name="Mondo S."/>
            <person name="Pangilinan J."/>
            <person name="Lipzen A."/>
            <person name="He G."/>
            <person name="Amirebrahimi M."/>
            <person name="Grigoriev I.V."/>
            <person name="Miller A.N."/>
        </authorList>
    </citation>
    <scope>NUCLEOTIDE SEQUENCE [LARGE SCALE GENOMIC DNA]</scope>
    <source>
        <strain evidence="2 3">B22-T-1</strain>
    </source>
</reference>
<feature type="transmembrane region" description="Helical" evidence="1">
    <location>
        <begin position="83"/>
        <end position="101"/>
    </location>
</feature>
<name>A0A2T3ACP5_9PEZI</name>
<accession>A0A2T3ACP5</accession>
<organism evidence="2 3">
    <name type="scientific">Coniella lustricola</name>
    <dbReference type="NCBI Taxonomy" id="2025994"/>
    <lineage>
        <taxon>Eukaryota</taxon>
        <taxon>Fungi</taxon>
        <taxon>Dikarya</taxon>
        <taxon>Ascomycota</taxon>
        <taxon>Pezizomycotina</taxon>
        <taxon>Sordariomycetes</taxon>
        <taxon>Sordariomycetidae</taxon>
        <taxon>Diaporthales</taxon>
        <taxon>Schizoparmaceae</taxon>
        <taxon>Coniella</taxon>
    </lineage>
</organism>
<sequence>MRKTKTVLLWSNLGARNIAVLVSSVHIRKPWDRLIERCSMLDARCCIQAASCQDCTLPGPFAVSPSLARSPWHHGPMLLELPSLWRLIIFGSFLGVLLMSFGHRASDAHRTTQLAWPTCEHAQAIQPELLHAQCPVSNQRSIALPEIQCGESDHRMPWALSTVMTFSTRVNMP</sequence>
<evidence type="ECO:0000313" key="3">
    <source>
        <dbReference type="Proteomes" id="UP000241462"/>
    </source>
</evidence>
<keyword evidence="1" id="KW-0812">Transmembrane</keyword>
<keyword evidence="3" id="KW-1185">Reference proteome</keyword>
<dbReference type="Proteomes" id="UP000241462">
    <property type="component" value="Unassembled WGS sequence"/>
</dbReference>
<evidence type="ECO:0000313" key="2">
    <source>
        <dbReference type="EMBL" id="PSR91999.1"/>
    </source>
</evidence>
<keyword evidence="1" id="KW-1133">Transmembrane helix</keyword>
<dbReference type="InParanoid" id="A0A2T3ACP5"/>
<dbReference type="EMBL" id="KZ678412">
    <property type="protein sequence ID" value="PSR91999.1"/>
    <property type="molecule type" value="Genomic_DNA"/>
</dbReference>
<proteinExistence type="predicted"/>
<keyword evidence="1" id="KW-0472">Membrane</keyword>